<evidence type="ECO:0000259" key="3">
    <source>
        <dbReference type="Pfam" id="PF07593"/>
    </source>
</evidence>
<feature type="domain" description="ASPIC/UnbV" evidence="3">
    <location>
        <begin position="520"/>
        <end position="586"/>
    </location>
</feature>
<dbReference type="InterPro" id="IPR013517">
    <property type="entry name" value="FG-GAP"/>
</dbReference>
<evidence type="ECO:0000313" key="5">
    <source>
        <dbReference type="Proteomes" id="UP000029736"/>
    </source>
</evidence>
<organism evidence="4 5">
    <name type="scientific">Phaeodactylibacter xiamenensis</name>
    <dbReference type="NCBI Taxonomy" id="1524460"/>
    <lineage>
        <taxon>Bacteria</taxon>
        <taxon>Pseudomonadati</taxon>
        <taxon>Bacteroidota</taxon>
        <taxon>Saprospiria</taxon>
        <taxon>Saprospirales</taxon>
        <taxon>Haliscomenobacteraceae</taxon>
        <taxon>Phaeodactylibacter</taxon>
    </lineage>
</organism>
<sequence>MFCVKGITILLAAVSLFTGCSDQPATVFSALGPESTGIQFSNDLYYTEDYNPYTYRNFYNGGGVAVGDINNDGLQDLYFAGNLVSNKLYLNKGGLQFEDITEQAGIACADVWTSGINFVDINGDGWLDIYVCKAGKPGGPKRHNELFINQGDLTFTEESKKYGLDFTGLSIQSAFFDYDLDGDLDCYLLNNSLRSVGGFDMQEGLRDVYDPEGNKLLENRNGTFVDVTREAGIFASRIGYGLGITLADFNQDGWPDIFLSNDFFEKDYLYFNNQDGTFTETSDSSFMSLSMGSMGADACDLDNDLLSEIFVTEMLPRDDDRKKTKTVYEEWDKYQLSVKKGYHHQFARNVLHKNLNGQEFIELGRAAGVESTDWSWSALMQDYDADGLRDIFVSNGIRSDLLDKDYLNYMANETHVRAMINEDEEVLKKLIDIMPSSPVRNALFRNEGNLQFSYQSIDWGFETPTFSNGSAYGDLDNDGDLDLVVNNIDQPATIYRNNTPRSQAHSIAFRLEFTGGNRQAIGAKVLIVADSLRSLFEYFPTKGFQSSSAGPVFFGLGARTQVDSLYVIWPNGEVSIRTGLEADQIYGIRYDSAKVTGQRPALWASPDPVWKAIEPPVPFEHEEVNINFFGRERMLLTMPGGMGPVLARADVNGDGRQDFFAGGGKNQESVLYLSTADGFWEQALFSDTRRSEVTDAIFFDSDMDGDPDLYIGHGGKAFSEYSPELHDALYLNDGEGRFEQAEGALDFPYPLSTGAIGVADFDQDGLPDIVVAEAMKTNVHGLPGSCLIWRNRGDNQFELLDTEAGQDIGMITALSTADIDGNGWVDILLAGAYMPLTVLYNEEGAFRKAVISGTDGWWQVIELADLDEDGDPDFILGNMGINNFFRSGHMVFIADFDQNGTPEQIACTKRADGHYPIQAIDELYMQMPVLKKKYRRYEAFSKAPLEALIPEERLAEARQLHLRERRSVVLWNDNGELRLQPLPAEAQYSSVHAIMVKDMDEDGTPDLLLGGNDYRVKPQFGRQDASKGCLCKGRRAGEAIVFEECRMLSLSGQVRSFLGINENQIIIGLNDDKIQWYELD</sequence>
<reference evidence="4 5" key="1">
    <citation type="journal article" date="2014" name="Int. J. Syst. Evol. Microbiol.">
        <title>Phaeodactylibacter xiamenensis gen. nov., sp. nov., a member of the family Saprospiraceae isolated from the marine alga Phaeodactylum tricornutum.</title>
        <authorList>
            <person name="Chen Z.Jr."/>
            <person name="Lei X."/>
            <person name="Lai Q."/>
            <person name="Li Y."/>
            <person name="Zhang B."/>
            <person name="Zhang J."/>
            <person name="Zhang H."/>
            <person name="Yang L."/>
            <person name="Zheng W."/>
            <person name="Tian Y."/>
            <person name="Yu Z."/>
            <person name="Xu H.Jr."/>
            <person name="Zheng T."/>
        </authorList>
    </citation>
    <scope>NUCLEOTIDE SEQUENCE [LARGE SCALE GENOMIC DNA]</scope>
    <source>
        <strain evidence="4 5">KD52</strain>
    </source>
</reference>
<name>A0A098S888_9BACT</name>
<dbReference type="Gene3D" id="2.130.10.130">
    <property type="entry name" value="Integrin alpha, N-terminal"/>
    <property type="match status" value="3"/>
</dbReference>
<dbReference type="STRING" id="1524460.IX84_12190"/>
<dbReference type="Proteomes" id="UP000029736">
    <property type="component" value="Unassembled WGS sequence"/>
</dbReference>
<proteinExistence type="predicted"/>
<accession>A0A098S888</accession>
<dbReference type="InterPro" id="IPR028994">
    <property type="entry name" value="Integrin_alpha_N"/>
</dbReference>
<dbReference type="SUPFAM" id="SSF69318">
    <property type="entry name" value="Integrin alpha N-terminal domain"/>
    <property type="match status" value="2"/>
</dbReference>
<dbReference type="Pfam" id="PF07593">
    <property type="entry name" value="UnbV_ASPIC"/>
    <property type="match status" value="1"/>
</dbReference>
<evidence type="ECO:0000313" key="4">
    <source>
        <dbReference type="EMBL" id="KGE87883.1"/>
    </source>
</evidence>
<keyword evidence="5" id="KW-1185">Reference proteome</keyword>
<feature type="chain" id="PRO_5001947999" description="ASPIC/UnbV domain-containing protein" evidence="2">
    <location>
        <begin position="21"/>
        <end position="1080"/>
    </location>
</feature>
<dbReference type="PANTHER" id="PTHR16026:SF0">
    <property type="entry name" value="CARTILAGE ACIDIC PROTEIN 1"/>
    <property type="match status" value="1"/>
</dbReference>
<keyword evidence="1 2" id="KW-0732">Signal</keyword>
<protein>
    <recommendedName>
        <fullName evidence="3">ASPIC/UnbV domain-containing protein</fullName>
    </recommendedName>
</protein>
<dbReference type="EMBL" id="JPOS01000029">
    <property type="protein sequence ID" value="KGE87883.1"/>
    <property type="molecule type" value="Genomic_DNA"/>
</dbReference>
<dbReference type="PROSITE" id="PS51257">
    <property type="entry name" value="PROKAR_LIPOPROTEIN"/>
    <property type="match status" value="1"/>
</dbReference>
<dbReference type="PANTHER" id="PTHR16026">
    <property type="entry name" value="CARTILAGE ACIDIC PROTEIN 1"/>
    <property type="match status" value="1"/>
</dbReference>
<dbReference type="InterPro" id="IPR027039">
    <property type="entry name" value="Crtac1"/>
</dbReference>
<dbReference type="AlphaFoldDB" id="A0A098S888"/>
<comment type="caution">
    <text evidence="4">The sequence shown here is derived from an EMBL/GenBank/DDBJ whole genome shotgun (WGS) entry which is preliminary data.</text>
</comment>
<gene>
    <name evidence="4" type="ORF">IX84_12190</name>
</gene>
<evidence type="ECO:0000256" key="1">
    <source>
        <dbReference type="ARBA" id="ARBA00022729"/>
    </source>
</evidence>
<dbReference type="Pfam" id="PF13517">
    <property type="entry name" value="FG-GAP_3"/>
    <property type="match status" value="4"/>
</dbReference>
<dbReference type="InterPro" id="IPR011519">
    <property type="entry name" value="UnbV_ASPIC"/>
</dbReference>
<evidence type="ECO:0000256" key="2">
    <source>
        <dbReference type="SAM" id="SignalP"/>
    </source>
</evidence>
<feature type="signal peptide" evidence="2">
    <location>
        <begin position="1"/>
        <end position="20"/>
    </location>
</feature>